<dbReference type="PROSITE" id="PS50011">
    <property type="entry name" value="PROTEIN_KINASE_DOM"/>
    <property type="match status" value="1"/>
</dbReference>
<comment type="catalytic activity">
    <reaction evidence="9">
        <text>L-seryl-[protein] + ATP = O-phospho-L-seryl-[protein] + ADP + H(+)</text>
        <dbReference type="Rhea" id="RHEA:17989"/>
        <dbReference type="Rhea" id="RHEA-COMP:9863"/>
        <dbReference type="Rhea" id="RHEA-COMP:11604"/>
        <dbReference type="ChEBI" id="CHEBI:15378"/>
        <dbReference type="ChEBI" id="CHEBI:29999"/>
        <dbReference type="ChEBI" id="CHEBI:30616"/>
        <dbReference type="ChEBI" id="CHEBI:83421"/>
        <dbReference type="ChEBI" id="CHEBI:456216"/>
        <dbReference type="EC" id="2.7.11.1"/>
    </reaction>
</comment>
<sequence>MNHPNIVRYCDSFEDLTSLYIVMEYCDQGDLYHKINAQKGVLMAESRVLDYFVQICLGLKHIHDRMILHRDIKTQNIFLTSDGRVKLGDFGIAKVLNHTLDLARTCIGTPYYLSPEICENKPYNHKSDIWALGCVLYEMTTLKHATNILVCRDRPSIATILRKPFLTKRIHRFLTETQVAEEFSHTVIHKRKANVKSSVPGSPVPLGTPAGSASKRPSVALSPKPNQPMAIKKTKPTEFGALRNGKRPTTADSEANSVASSVQSNTGLDIKKRNEEALAELNRKRQKEIVDKQKIELRNRIREHGWRNILDLRPPSSENASGPPSENQSDRPLADKNESMAQNYKPNGPFVCHAEPVNTPIPAAVSRPSCVLVVADAYAKYRAELDRMKHEAEQRAQAFVHNEPLCKPNGKPVFMAPKPAVENCGPLKQPVPEVLEPKIPPAVDRRPLHLQQQNNCLDLKPKDPGKYTYRTSFVDRVQEDRKKDKHPFIRQVDMIAGKQTFLPGFFPAPVPGLGAARRAQLVEEFLMVRREAARNKARGGGYLMGVAAALGASPRYAEYDRGKYGSSSFGLSYSVQCIFRNPLVLEALYDQLTNVIPHYFLQLNVLEERRRKVEEVKNQAESRAKMLQDHLEQRRRQMCASDVEKETELCSNNQDNANKESSVKSGVQAPVAPSISMVLKILEPPSPHVSPVPPTPFQKAPPRQTCLSNSTQQTEQGPQKKQQSTKTEETMELNSMHADDSESITTSADSIMLQRGSSVKSGVQAPVAPSISMVLKILEPPSPHVSPVPPTPFQKAPPRQTCLSNSTQQTEQGPQKKQQSTKTEETMELNSMHADDSESITTSADSIMLQRGIDIRKTKRNILRRLNARSADSRRHWNWEHDPVSQLKCGADDQSSCNLIPQSCIEPNSNNSPTDIKSAAIASLAETKRPDGVGNACLDPTARAHWANQGTTIVRKLSEATVTPAICEGTGKVGGIAFEAELDLSASENPLTLAPRLNKEPSKCAWFLSAEEVGSIQTQPGNDMTPGPSGPGGPNVNLSSSSIPSTNTSPSRTLIPNCKEVVENPTLVRMDTYNVEIPQIVKPTSSSTQVCLFQKVDFLDDTTYKNATLSRTSDALACEVHDLEPVPAQLRNEDSGHTMRREQTDPVQSTGPLPELSQLIGELKQRLLSGSSTDHSKKDEGALNGYTEEVTRVLSSAQRVSENVNQSALDRNTYKLNYSDEGNIIQRTNNQTEWQFRNPTLQSSVVFSSNPTATSGGKEPIFASRLLCSSKRACWSTESISICGTDTYQAPDKGSWLRVPDCGSLSRRSASVDSQVGISYCGTSTRRTADVSETVRISAYEHRNQLGDALQSEIKVSVDDLRDESDEFTDNEHATDDEFSEELEEDSEEEHQAKDHRSVQKNRLARLTEVDEEFGVSDYDCDSDIDEDTVEEYEDGDRQKDEGRRKTPEPNCFDDEENENANMSSDTRFLRLERMRADLERELGIEQLLRAYNIIQALQEDEDEDITASEKAVSNVLGETKAAAYYDRILQLVLADGAYMDVALVHPSYCVQRKALFPTPILESPLTDLDIRTNLSAPVSNAQLPSAPPQIIGERWQLQPLYNKYPVLTADNDHDDDISGSRLWVSE</sequence>
<feature type="compositionally biased region" description="Basic and acidic residues" evidence="11">
    <location>
        <begin position="1134"/>
        <end position="1144"/>
    </location>
</feature>
<dbReference type="OrthoDB" id="248923at2759"/>
<dbReference type="PANTHER" id="PTHR44899">
    <property type="entry name" value="CAMK FAMILY PROTEIN KINASE"/>
    <property type="match status" value="1"/>
</dbReference>
<comment type="similarity">
    <text evidence="1">Belongs to the protein kinase superfamily. NEK Ser/Thr protein kinase family. NIMA subfamily.</text>
</comment>
<evidence type="ECO:0000256" key="2">
    <source>
        <dbReference type="ARBA" id="ARBA00012513"/>
    </source>
</evidence>
<dbReference type="STRING" id="6198.A0A074ZZK4"/>
<feature type="compositionally biased region" description="Low complexity" evidence="11">
    <location>
        <begin position="1034"/>
        <end position="1053"/>
    </location>
</feature>
<feature type="region of interest" description="Disordered" evidence="11">
    <location>
        <begin position="782"/>
        <end position="841"/>
    </location>
</feature>
<organism evidence="13 14">
    <name type="scientific">Opisthorchis viverrini</name>
    <name type="common">Southeast Asian liver fluke</name>
    <dbReference type="NCBI Taxonomy" id="6198"/>
    <lineage>
        <taxon>Eukaryota</taxon>
        <taxon>Metazoa</taxon>
        <taxon>Spiralia</taxon>
        <taxon>Lophotrochozoa</taxon>
        <taxon>Platyhelminthes</taxon>
        <taxon>Trematoda</taxon>
        <taxon>Digenea</taxon>
        <taxon>Opisthorchiida</taxon>
        <taxon>Opisthorchiata</taxon>
        <taxon>Opisthorchiidae</taxon>
        <taxon>Opisthorchis</taxon>
    </lineage>
</organism>
<dbReference type="Proteomes" id="UP000054324">
    <property type="component" value="Unassembled WGS sequence"/>
</dbReference>
<feature type="compositionally biased region" description="Polar residues" evidence="11">
    <location>
        <begin position="316"/>
        <end position="327"/>
    </location>
</feature>
<dbReference type="Pfam" id="PF00069">
    <property type="entry name" value="Pkinase"/>
    <property type="match status" value="1"/>
</dbReference>
<dbReference type="InterPro" id="IPR000719">
    <property type="entry name" value="Prot_kinase_dom"/>
</dbReference>
<feature type="coiled-coil region" evidence="10">
    <location>
        <begin position="603"/>
        <end position="637"/>
    </location>
</feature>
<reference evidence="13 14" key="1">
    <citation type="submission" date="2013-11" db="EMBL/GenBank/DDBJ databases">
        <title>Opisthorchis viverrini - life in the bile duct.</title>
        <authorList>
            <person name="Young N.D."/>
            <person name="Nagarajan N."/>
            <person name="Lin S.J."/>
            <person name="Korhonen P.K."/>
            <person name="Jex A.R."/>
            <person name="Hall R.S."/>
            <person name="Safavi-Hemami H."/>
            <person name="Kaewkong W."/>
            <person name="Bertrand D."/>
            <person name="Gao S."/>
            <person name="Seet Q."/>
            <person name="Wongkham S."/>
            <person name="Teh B.T."/>
            <person name="Wongkham C."/>
            <person name="Intapan P.M."/>
            <person name="Maleewong W."/>
            <person name="Yang X."/>
            <person name="Hu M."/>
            <person name="Wang Z."/>
            <person name="Hofmann A."/>
            <person name="Sternberg P.W."/>
            <person name="Tan P."/>
            <person name="Wang J."/>
            <person name="Gasser R.B."/>
        </authorList>
    </citation>
    <scope>NUCLEOTIDE SEQUENCE [LARGE SCALE GENOMIC DNA]</scope>
</reference>
<feature type="compositionally biased region" description="Pro residues" evidence="11">
    <location>
        <begin position="782"/>
        <end position="792"/>
    </location>
</feature>
<feature type="region of interest" description="Disordered" evidence="11">
    <location>
        <begin position="1415"/>
        <end position="1462"/>
    </location>
</feature>
<evidence type="ECO:0000256" key="5">
    <source>
        <dbReference type="ARBA" id="ARBA00022741"/>
    </source>
</evidence>
<protein>
    <recommendedName>
        <fullName evidence="2">non-specific serine/threonine protein kinase</fullName>
        <ecNumber evidence="2">2.7.11.1</ecNumber>
    </recommendedName>
</protein>
<evidence type="ECO:0000256" key="1">
    <source>
        <dbReference type="ARBA" id="ARBA00010886"/>
    </source>
</evidence>
<dbReference type="SMART" id="SM00220">
    <property type="entry name" value="S_TKc"/>
    <property type="match status" value="1"/>
</dbReference>
<gene>
    <name evidence="13" type="ORF">T265_15278</name>
</gene>
<comment type="catalytic activity">
    <reaction evidence="8">
        <text>L-threonyl-[protein] + ATP = O-phospho-L-threonyl-[protein] + ADP + H(+)</text>
        <dbReference type="Rhea" id="RHEA:46608"/>
        <dbReference type="Rhea" id="RHEA-COMP:11060"/>
        <dbReference type="Rhea" id="RHEA-COMP:11605"/>
        <dbReference type="ChEBI" id="CHEBI:15378"/>
        <dbReference type="ChEBI" id="CHEBI:30013"/>
        <dbReference type="ChEBI" id="CHEBI:30616"/>
        <dbReference type="ChEBI" id="CHEBI:61977"/>
        <dbReference type="ChEBI" id="CHEBI:456216"/>
        <dbReference type="EC" id="2.7.11.1"/>
    </reaction>
</comment>
<dbReference type="PANTHER" id="PTHR44899:SF3">
    <property type="entry name" value="SERINE_THREONINE-PROTEIN KINASE NEK1"/>
    <property type="match status" value="1"/>
</dbReference>
<dbReference type="GeneID" id="20329443"/>
<dbReference type="InterPro" id="IPR051131">
    <property type="entry name" value="NEK_Ser/Thr_kinase_NIMA"/>
</dbReference>
<evidence type="ECO:0000259" key="12">
    <source>
        <dbReference type="PROSITE" id="PS50011"/>
    </source>
</evidence>
<evidence type="ECO:0000256" key="4">
    <source>
        <dbReference type="ARBA" id="ARBA00022679"/>
    </source>
</evidence>
<keyword evidence="10" id="KW-0175">Coiled coil</keyword>
<feature type="compositionally biased region" description="Acidic residues" evidence="11">
    <location>
        <begin position="1377"/>
        <end position="1389"/>
    </location>
</feature>
<feature type="compositionally biased region" description="Low complexity" evidence="11">
    <location>
        <begin position="807"/>
        <end position="818"/>
    </location>
</feature>
<evidence type="ECO:0000256" key="3">
    <source>
        <dbReference type="ARBA" id="ARBA00022527"/>
    </source>
</evidence>
<keyword evidence="7" id="KW-0067">ATP-binding</keyword>
<evidence type="ECO:0000313" key="14">
    <source>
        <dbReference type="Proteomes" id="UP000054324"/>
    </source>
</evidence>
<name>A0A074ZZK4_OPIVI</name>
<dbReference type="EMBL" id="KL597039">
    <property type="protein sequence ID" value="KER20599.1"/>
    <property type="molecule type" value="Genomic_DNA"/>
</dbReference>
<dbReference type="RefSeq" id="XP_009175653.1">
    <property type="nucleotide sequence ID" value="XM_009177389.1"/>
</dbReference>
<dbReference type="InterPro" id="IPR008271">
    <property type="entry name" value="Ser/Thr_kinase_AS"/>
</dbReference>
<feature type="compositionally biased region" description="Low complexity" evidence="11">
    <location>
        <begin position="711"/>
        <end position="722"/>
    </location>
</feature>
<proteinExistence type="inferred from homology"/>
<feature type="region of interest" description="Disordered" evidence="11">
    <location>
        <begin position="1363"/>
        <end position="1400"/>
    </location>
</feature>
<accession>A0A074ZZK4</accession>
<feature type="region of interest" description="Disordered" evidence="11">
    <location>
        <begin position="1134"/>
        <end position="1153"/>
    </location>
</feature>
<feature type="domain" description="Protein kinase" evidence="12">
    <location>
        <begin position="1"/>
        <end position="230"/>
    </location>
</feature>
<dbReference type="InterPro" id="IPR011009">
    <property type="entry name" value="Kinase-like_dom_sf"/>
</dbReference>
<feature type="compositionally biased region" description="Acidic residues" evidence="11">
    <location>
        <begin position="1415"/>
        <end position="1435"/>
    </location>
</feature>
<dbReference type="PROSITE" id="PS00108">
    <property type="entry name" value="PROTEIN_KINASE_ST"/>
    <property type="match status" value="1"/>
</dbReference>
<feature type="region of interest" description="Disordered" evidence="11">
    <location>
        <begin position="194"/>
        <end position="267"/>
    </location>
</feature>
<feature type="compositionally biased region" description="Pro residues" evidence="11">
    <location>
        <begin position="686"/>
        <end position="696"/>
    </location>
</feature>
<feature type="compositionally biased region" description="Polar residues" evidence="11">
    <location>
        <begin position="250"/>
        <end position="267"/>
    </location>
</feature>
<dbReference type="KEGG" id="ovi:T265_15278"/>
<evidence type="ECO:0000313" key="13">
    <source>
        <dbReference type="EMBL" id="KER20599.1"/>
    </source>
</evidence>
<keyword evidence="6" id="KW-0418">Kinase</keyword>
<feature type="non-terminal residue" evidence="13">
    <location>
        <position position="1627"/>
    </location>
</feature>
<dbReference type="GO" id="GO:0004674">
    <property type="term" value="F:protein serine/threonine kinase activity"/>
    <property type="evidence" value="ECO:0007669"/>
    <property type="project" value="UniProtKB-KW"/>
</dbReference>
<dbReference type="CTD" id="20329443"/>
<keyword evidence="5" id="KW-0547">Nucleotide-binding</keyword>
<dbReference type="EC" id="2.7.11.1" evidence="2"/>
<evidence type="ECO:0000256" key="11">
    <source>
        <dbReference type="SAM" id="MobiDB-lite"/>
    </source>
</evidence>
<evidence type="ECO:0000256" key="9">
    <source>
        <dbReference type="ARBA" id="ARBA00048679"/>
    </source>
</evidence>
<feature type="region of interest" description="Disordered" evidence="11">
    <location>
        <begin position="308"/>
        <end position="333"/>
    </location>
</feature>
<evidence type="ECO:0000256" key="7">
    <source>
        <dbReference type="ARBA" id="ARBA00022840"/>
    </source>
</evidence>
<keyword evidence="4" id="KW-0808">Transferase</keyword>
<keyword evidence="14" id="KW-1185">Reference proteome</keyword>
<evidence type="ECO:0000256" key="10">
    <source>
        <dbReference type="SAM" id="Coils"/>
    </source>
</evidence>
<feature type="region of interest" description="Disordered" evidence="11">
    <location>
        <begin position="686"/>
        <end position="747"/>
    </location>
</feature>
<evidence type="ECO:0000256" key="6">
    <source>
        <dbReference type="ARBA" id="ARBA00022777"/>
    </source>
</evidence>
<dbReference type="SUPFAM" id="SSF56112">
    <property type="entry name" value="Protein kinase-like (PK-like)"/>
    <property type="match status" value="1"/>
</dbReference>
<feature type="region of interest" description="Disordered" evidence="11">
    <location>
        <begin position="1016"/>
        <end position="1053"/>
    </location>
</feature>
<dbReference type="GO" id="GO:0005524">
    <property type="term" value="F:ATP binding"/>
    <property type="evidence" value="ECO:0007669"/>
    <property type="project" value="UniProtKB-KW"/>
</dbReference>
<feature type="compositionally biased region" description="Basic and acidic residues" evidence="11">
    <location>
        <begin position="1436"/>
        <end position="1448"/>
    </location>
</feature>
<dbReference type="Gene3D" id="1.10.510.10">
    <property type="entry name" value="Transferase(Phosphotransferase) domain 1"/>
    <property type="match status" value="1"/>
</dbReference>
<evidence type="ECO:0000256" key="8">
    <source>
        <dbReference type="ARBA" id="ARBA00047899"/>
    </source>
</evidence>
<keyword evidence="3" id="KW-0723">Serine/threonine-protein kinase</keyword>